<name>A0A1T4WSP1_9BACT</name>
<organism evidence="1 2">
    <name type="scientific">Paucidesulfovibrio gracilis DSM 16080</name>
    <dbReference type="NCBI Taxonomy" id="1121449"/>
    <lineage>
        <taxon>Bacteria</taxon>
        <taxon>Pseudomonadati</taxon>
        <taxon>Thermodesulfobacteriota</taxon>
        <taxon>Desulfovibrionia</taxon>
        <taxon>Desulfovibrionales</taxon>
        <taxon>Desulfovibrionaceae</taxon>
        <taxon>Paucidesulfovibrio</taxon>
    </lineage>
</organism>
<reference evidence="1 2" key="1">
    <citation type="submission" date="2017-02" db="EMBL/GenBank/DDBJ databases">
        <authorList>
            <person name="Peterson S.W."/>
        </authorList>
    </citation>
    <scope>NUCLEOTIDE SEQUENCE [LARGE SCALE GENOMIC DNA]</scope>
    <source>
        <strain evidence="1 2">DSM 16080</strain>
    </source>
</reference>
<evidence type="ECO:0000313" key="1">
    <source>
        <dbReference type="EMBL" id="SKA80137.1"/>
    </source>
</evidence>
<dbReference type="STRING" id="1121449.SAMN02745704_01307"/>
<dbReference type="EMBL" id="FUYC01000004">
    <property type="protein sequence ID" value="SKA80137.1"/>
    <property type="molecule type" value="Genomic_DNA"/>
</dbReference>
<accession>A0A1T4WSP1</accession>
<gene>
    <name evidence="1" type="ORF">SAMN02745704_01307</name>
</gene>
<keyword evidence="2" id="KW-1185">Reference proteome</keyword>
<protein>
    <submittedName>
        <fullName evidence="1">Uncharacterized protein</fullName>
    </submittedName>
</protein>
<dbReference type="Gene3D" id="3.80.10.10">
    <property type="entry name" value="Ribonuclease Inhibitor"/>
    <property type="match status" value="1"/>
</dbReference>
<dbReference type="Proteomes" id="UP000190027">
    <property type="component" value="Unassembled WGS sequence"/>
</dbReference>
<proteinExistence type="predicted"/>
<dbReference type="OrthoDB" id="5521552at2"/>
<sequence length="86" mass="10215">MNRVVRITNCLKTILELEPELRKLDLGGNLLDEFDFLKSFLEKVEHLNLSEEEVERIERATARFLGELRLPFSQRMENRPDSDRLQ</sequence>
<dbReference type="InterPro" id="IPR032675">
    <property type="entry name" value="LRR_dom_sf"/>
</dbReference>
<evidence type="ECO:0000313" key="2">
    <source>
        <dbReference type="Proteomes" id="UP000190027"/>
    </source>
</evidence>
<dbReference type="RefSeq" id="WP_078716882.1">
    <property type="nucleotide sequence ID" value="NZ_FUYC01000004.1"/>
</dbReference>
<dbReference type="AlphaFoldDB" id="A0A1T4WSP1"/>